<dbReference type="GO" id="GO:0009279">
    <property type="term" value="C:cell outer membrane"/>
    <property type="evidence" value="ECO:0007669"/>
    <property type="project" value="UniProtKB-SubCell"/>
</dbReference>
<dbReference type="InterPro" id="IPR037066">
    <property type="entry name" value="Plug_dom_sf"/>
</dbReference>
<keyword evidence="2 7" id="KW-0813">Transport</keyword>
<accession>A0AAW9SLV6</accession>
<evidence type="ECO:0000256" key="2">
    <source>
        <dbReference type="ARBA" id="ARBA00022448"/>
    </source>
</evidence>
<gene>
    <name evidence="9" type="ORF">AAG747_27720</name>
</gene>
<dbReference type="SUPFAM" id="SSF56935">
    <property type="entry name" value="Porins"/>
    <property type="match status" value="1"/>
</dbReference>
<dbReference type="Gene3D" id="2.170.130.10">
    <property type="entry name" value="TonB-dependent receptor, plug domain"/>
    <property type="match status" value="1"/>
</dbReference>
<keyword evidence="4 7" id="KW-0812">Transmembrane</keyword>
<keyword evidence="6 7" id="KW-0998">Cell outer membrane</keyword>
<proteinExistence type="inferred from homology"/>
<dbReference type="NCBIfam" id="TIGR04057">
    <property type="entry name" value="SusC_RagA_signa"/>
    <property type="match status" value="1"/>
</dbReference>
<sequence>MKTNLPGVLFRINKCALYSIVFQVLFHSFAIATDKVSPKESLEEITTSIGFDKVKLGEALRVLEKATGFQFTYRESKIPKTTVTIKKEKRSLADLLRSISGQSGVAFKRVDNIIYVKPIEKAGEIIIELPTEKEVSISGKVTDEGGEPLPGVNILVKQTTIGTVTDIDGNYRLSVPEDATTLVFSSVGYMSKEVEINHRKVIDMVMDTDTKTLDEIVVVGYGTQRKVNLTGAVSTVNTEELEGQPAINVASSLQGRMPGVYITQSSGLPGREGVDILIRGVGTMNNSNPMILIDGLESTQAALSAINPNDIENLSVLKDAAAASIYGTRAANGVILVTTKRGKGKPTISYNASFGVQKATRLPDHVSSADYARLLNEANINEGKAPIYTDDEIRKFETGEDPFNYPNTDWVDLMFSKAGFYHNHDVSLSGGSDMSKYRISLEYLDQDGIMEVSNHKRYNLRINLDNKVTKWLNMGLNASLTHNDFLEPVPSIQNGVREFFRQANMIPPTVANKYEDGTFQAWSNGNPIAWLDAGSNLRRKNYNFLGSIFGEVTLMEGLTLKGIMGANFSLDDDKRHKKVVHYGDGTTQGPTQVTDVNRRNRTIYLQSYLNYEKTIRAHEFKVMLGVSSQSEEYNENSAFRNNFPSNELNQLDVGDIEGMRNGGNAFEVKLASYFGRVNYILAGKYLFEINTRIDGSSKFAPDYRWGTFPSFSVGWRVSEERFMKAINWVEELKIRTSWGKLGNHNIDNYLYIARFALGQNYPFGGGMHSGAAQVVADVPDISWETSTEFNIGIDAGFFNNKLSLSLDYYNRLTEDILVNVPVSVVYGLPAPTVNDGSMRNRGIEVLLTHRNAIGQLNYSVSVNGTYNKNKVIRLANPSKGGLIRVEGEPWNSYFGYEHIGFHQTDDDADSEPHIAGLPVKAGDLKYKDQDGNGVIDDNDRVVLGNTIPEFTYGLSITMDYKGFDLSAFFQGAEKVYRTLGGNIEWPFADGGSALAAHLDRTLVENGAIVKEGHYPRTLLGGPRNLNAQMSSFVVHDASYLRMKNLQIGYNLPKTLLEKIHLSKARIYVSGQNLFTITSFPSDFDPEVYGDWTTASGSANYRYPQVKFYMMGFNLTF</sequence>
<dbReference type="InterPro" id="IPR023997">
    <property type="entry name" value="TonB-dep_OMP_SusC/RagA_CS"/>
</dbReference>
<dbReference type="NCBIfam" id="TIGR04056">
    <property type="entry name" value="OMP_RagA_SusC"/>
    <property type="match status" value="1"/>
</dbReference>
<evidence type="ECO:0000259" key="8">
    <source>
        <dbReference type="Pfam" id="PF07715"/>
    </source>
</evidence>
<comment type="similarity">
    <text evidence="7">Belongs to the TonB-dependent receptor family.</text>
</comment>
<dbReference type="InterPro" id="IPR012910">
    <property type="entry name" value="Plug_dom"/>
</dbReference>
<evidence type="ECO:0000256" key="7">
    <source>
        <dbReference type="PROSITE-ProRule" id="PRU01360"/>
    </source>
</evidence>
<comment type="caution">
    <text evidence="9">The sequence shown here is derived from an EMBL/GenBank/DDBJ whole genome shotgun (WGS) entry which is preliminary data.</text>
</comment>
<dbReference type="Gene3D" id="2.60.40.1120">
    <property type="entry name" value="Carboxypeptidase-like, regulatory domain"/>
    <property type="match status" value="1"/>
</dbReference>
<dbReference type="Gene3D" id="2.40.170.20">
    <property type="entry name" value="TonB-dependent receptor, beta-barrel domain"/>
    <property type="match status" value="1"/>
</dbReference>
<dbReference type="SUPFAM" id="SSF49464">
    <property type="entry name" value="Carboxypeptidase regulatory domain-like"/>
    <property type="match status" value="1"/>
</dbReference>
<evidence type="ECO:0000256" key="3">
    <source>
        <dbReference type="ARBA" id="ARBA00022452"/>
    </source>
</evidence>
<dbReference type="EMBL" id="JBDKWZ010000026">
    <property type="protein sequence ID" value="MEN7551736.1"/>
    <property type="molecule type" value="Genomic_DNA"/>
</dbReference>
<evidence type="ECO:0000256" key="5">
    <source>
        <dbReference type="ARBA" id="ARBA00023136"/>
    </source>
</evidence>
<evidence type="ECO:0000256" key="6">
    <source>
        <dbReference type="ARBA" id="ARBA00023237"/>
    </source>
</evidence>
<dbReference type="Gene3D" id="3.55.50.30">
    <property type="match status" value="1"/>
</dbReference>
<evidence type="ECO:0000313" key="9">
    <source>
        <dbReference type="EMBL" id="MEN7551736.1"/>
    </source>
</evidence>
<evidence type="ECO:0000256" key="1">
    <source>
        <dbReference type="ARBA" id="ARBA00004571"/>
    </source>
</evidence>
<feature type="domain" description="TonB-dependent receptor plug" evidence="8">
    <location>
        <begin position="227"/>
        <end position="334"/>
    </location>
</feature>
<dbReference type="InterPro" id="IPR023996">
    <property type="entry name" value="TonB-dep_OMP_SusC/RagA"/>
</dbReference>
<keyword evidence="5 7" id="KW-0472">Membrane</keyword>
<evidence type="ECO:0000256" key="4">
    <source>
        <dbReference type="ARBA" id="ARBA00022692"/>
    </source>
</evidence>
<evidence type="ECO:0000313" key="10">
    <source>
        <dbReference type="Proteomes" id="UP001403385"/>
    </source>
</evidence>
<reference evidence="9 10" key="1">
    <citation type="submission" date="2024-04" db="EMBL/GenBank/DDBJ databases">
        <title>Novel genus in family Flammeovirgaceae.</title>
        <authorList>
            <person name="Nguyen T.H."/>
            <person name="Vuong T.Q."/>
            <person name="Le H."/>
            <person name="Kim S.-G."/>
        </authorList>
    </citation>
    <scope>NUCLEOTIDE SEQUENCE [LARGE SCALE GENOMIC DNA]</scope>
    <source>
        <strain evidence="9 10">JCM 23209</strain>
    </source>
</reference>
<dbReference type="AlphaFoldDB" id="A0AAW9SLV6"/>
<organism evidence="9 10">
    <name type="scientific">Rapidithrix thailandica</name>
    <dbReference type="NCBI Taxonomy" id="413964"/>
    <lineage>
        <taxon>Bacteria</taxon>
        <taxon>Pseudomonadati</taxon>
        <taxon>Bacteroidota</taxon>
        <taxon>Cytophagia</taxon>
        <taxon>Cytophagales</taxon>
        <taxon>Flammeovirgaceae</taxon>
        <taxon>Rapidithrix</taxon>
    </lineage>
</organism>
<keyword evidence="10" id="KW-1185">Reference proteome</keyword>
<name>A0AAW9SLV6_9BACT</name>
<dbReference type="PROSITE" id="PS52016">
    <property type="entry name" value="TONB_DEPENDENT_REC_3"/>
    <property type="match status" value="1"/>
</dbReference>
<dbReference type="InterPro" id="IPR036942">
    <property type="entry name" value="Beta-barrel_TonB_sf"/>
</dbReference>
<dbReference type="Pfam" id="PF07715">
    <property type="entry name" value="Plug"/>
    <property type="match status" value="1"/>
</dbReference>
<dbReference type="RefSeq" id="WP_346824515.1">
    <property type="nucleotide sequence ID" value="NZ_JBDKWZ010000026.1"/>
</dbReference>
<keyword evidence="3 7" id="KW-1134">Transmembrane beta strand</keyword>
<dbReference type="FunFam" id="2.170.130.10:FF:000003">
    <property type="entry name" value="SusC/RagA family TonB-linked outer membrane protein"/>
    <property type="match status" value="1"/>
</dbReference>
<dbReference type="Proteomes" id="UP001403385">
    <property type="component" value="Unassembled WGS sequence"/>
</dbReference>
<dbReference type="InterPro" id="IPR008969">
    <property type="entry name" value="CarboxyPept-like_regulatory"/>
</dbReference>
<dbReference type="FunFam" id="2.60.40.1120:FF:000003">
    <property type="entry name" value="Outer membrane protein Omp121"/>
    <property type="match status" value="1"/>
</dbReference>
<comment type="subcellular location">
    <subcellularLocation>
        <location evidence="1 7">Cell outer membrane</location>
        <topology evidence="1 7">Multi-pass membrane protein</topology>
    </subcellularLocation>
</comment>
<dbReference type="InterPro" id="IPR039426">
    <property type="entry name" value="TonB-dep_rcpt-like"/>
</dbReference>
<protein>
    <submittedName>
        <fullName evidence="9">SusC/RagA family TonB-linked outer membrane protein</fullName>
    </submittedName>
</protein>
<dbReference type="Pfam" id="PF13715">
    <property type="entry name" value="CarbopepD_reg_2"/>
    <property type="match status" value="1"/>
</dbReference>